<sequence length="268" mass="28979">MRINEDAAGWKALVGKLRAAGCVFAEEEARLLMDAASSVAELDKMAERRAAGYPLEHIVGWAEFCGLRIRIDPGVFVPRRRTEFLAGLAARITRPGDIAIDLCCGSGALGAALANKVKPIMLHAVDIDPVAVQCARRNIAADIGYVYEGDLYEPLPERLYNRIAVIVANAPYVPTGKIELMPAEARIHEAAIALDGGADGLDVQRRIVAEASRWLAPGGVLLVETSERQAKQTAGLFSAYGLFPEPVRSEDYDATVIVGFRADRPVER</sequence>
<dbReference type="PANTHER" id="PTHR18895:SF74">
    <property type="entry name" value="MTRF1L RELEASE FACTOR GLUTAMINE METHYLTRANSFERASE"/>
    <property type="match status" value="1"/>
</dbReference>
<evidence type="ECO:0000313" key="7">
    <source>
        <dbReference type="EMBL" id="RKN66080.1"/>
    </source>
</evidence>
<dbReference type="CDD" id="cd02440">
    <property type="entry name" value="AdoMet_MTases"/>
    <property type="match status" value="1"/>
</dbReference>
<accession>A0A3B0B0M3</accession>
<comment type="catalytic activity">
    <reaction evidence="5">
        <text>L-glutaminyl-[peptide chain release factor] + S-adenosyl-L-methionine = N(5)-methyl-L-glutaminyl-[peptide chain release factor] + S-adenosyl-L-homocysteine + H(+)</text>
        <dbReference type="Rhea" id="RHEA:42896"/>
        <dbReference type="Rhea" id="RHEA-COMP:10271"/>
        <dbReference type="Rhea" id="RHEA-COMP:10272"/>
        <dbReference type="ChEBI" id="CHEBI:15378"/>
        <dbReference type="ChEBI" id="CHEBI:30011"/>
        <dbReference type="ChEBI" id="CHEBI:57856"/>
        <dbReference type="ChEBI" id="CHEBI:59789"/>
        <dbReference type="ChEBI" id="CHEBI:61891"/>
        <dbReference type="EC" id="2.1.1.297"/>
    </reaction>
</comment>
<dbReference type="PANTHER" id="PTHR18895">
    <property type="entry name" value="HEMK METHYLTRANSFERASE"/>
    <property type="match status" value="1"/>
</dbReference>
<evidence type="ECO:0000256" key="3">
    <source>
        <dbReference type="ARBA" id="ARBA00022679"/>
    </source>
</evidence>
<dbReference type="Gene3D" id="3.40.50.150">
    <property type="entry name" value="Vaccinia Virus protein VP39"/>
    <property type="match status" value="1"/>
</dbReference>
<dbReference type="Pfam" id="PF05175">
    <property type="entry name" value="MTS"/>
    <property type="match status" value="1"/>
</dbReference>
<gene>
    <name evidence="7" type="ORF">D7M11_31845</name>
</gene>
<evidence type="ECO:0000256" key="4">
    <source>
        <dbReference type="ARBA" id="ARBA00022691"/>
    </source>
</evidence>
<comment type="caution">
    <text evidence="7">The sequence shown here is derived from an EMBL/GenBank/DDBJ whole genome shotgun (WGS) entry which is preliminary data.</text>
</comment>
<keyword evidence="8" id="KW-1185">Reference proteome</keyword>
<dbReference type="EMBL" id="RBAH01000035">
    <property type="protein sequence ID" value="RKN66080.1"/>
    <property type="molecule type" value="Genomic_DNA"/>
</dbReference>
<dbReference type="AlphaFoldDB" id="A0A3B0B0M3"/>
<dbReference type="SUPFAM" id="SSF53335">
    <property type="entry name" value="S-adenosyl-L-methionine-dependent methyltransferases"/>
    <property type="match status" value="1"/>
</dbReference>
<reference evidence="7 8" key="1">
    <citation type="journal article" date="2007" name="Int. J. Syst. Evol. Microbiol.">
        <title>Paenibacillus ginsengarvi sp. nov., isolated from soil from ginseng cultivation.</title>
        <authorList>
            <person name="Yoon M.H."/>
            <person name="Ten L.N."/>
            <person name="Im W.T."/>
        </authorList>
    </citation>
    <scope>NUCLEOTIDE SEQUENCE [LARGE SCALE GENOMIC DNA]</scope>
    <source>
        <strain evidence="7 8">KCTC 13059</strain>
    </source>
</reference>
<dbReference type="GO" id="GO:0032259">
    <property type="term" value="P:methylation"/>
    <property type="evidence" value="ECO:0007669"/>
    <property type="project" value="UniProtKB-KW"/>
</dbReference>
<dbReference type="InterPro" id="IPR022446">
    <property type="entry name" value="MeTrfrase_put"/>
</dbReference>
<dbReference type="InterPro" id="IPR050320">
    <property type="entry name" value="N5-glutamine_MTase"/>
</dbReference>
<dbReference type="Gene3D" id="1.10.8.10">
    <property type="entry name" value="DNA helicase RuvA subunit, C-terminal domain"/>
    <property type="match status" value="1"/>
</dbReference>
<keyword evidence="2" id="KW-0489">Methyltransferase</keyword>
<dbReference type="NCBIfam" id="TIGR00536">
    <property type="entry name" value="hemK_fam"/>
    <property type="match status" value="1"/>
</dbReference>
<keyword evidence="3" id="KW-0808">Transferase</keyword>
<evidence type="ECO:0000259" key="6">
    <source>
        <dbReference type="Pfam" id="PF05175"/>
    </source>
</evidence>
<dbReference type="Proteomes" id="UP000282311">
    <property type="component" value="Unassembled WGS sequence"/>
</dbReference>
<dbReference type="NCBIfam" id="TIGR03704">
    <property type="entry name" value="PrmC_rel_meth"/>
    <property type="match status" value="1"/>
</dbReference>
<proteinExistence type="predicted"/>
<dbReference type="InterPro" id="IPR004556">
    <property type="entry name" value="HemK-like"/>
</dbReference>
<dbReference type="InterPro" id="IPR007848">
    <property type="entry name" value="Small_mtfrase_dom"/>
</dbReference>
<organism evidence="7 8">
    <name type="scientific">Paenibacillus ginsengarvi</name>
    <dbReference type="NCBI Taxonomy" id="400777"/>
    <lineage>
        <taxon>Bacteria</taxon>
        <taxon>Bacillati</taxon>
        <taxon>Bacillota</taxon>
        <taxon>Bacilli</taxon>
        <taxon>Bacillales</taxon>
        <taxon>Paenibacillaceae</taxon>
        <taxon>Paenibacillus</taxon>
    </lineage>
</organism>
<keyword evidence="4" id="KW-0949">S-adenosyl-L-methionine</keyword>
<dbReference type="OrthoDB" id="9800643at2"/>
<evidence type="ECO:0000256" key="5">
    <source>
        <dbReference type="ARBA" id="ARBA00048391"/>
    </source>
</evidence>
<dbReference type="EC" id="2.1.1.297" evidence="1"/>
<evidence type="ECO:0000256" key="1">
    <source>
        <dbReference type="ARBA" id="ARBA00012771"/>
    </source>
</evidence>
<name>A0A3B0B0M3_9BACL</name>
<feature type="domain" description="Methyltransferase small" evidence="6">
    <location>
        <begin position="71"/>
        <end position="196"/>
    </location>
</feature>
<dbReference type="GO" id="GO:0102559">
    <property type="term" value="F:peptide chain release factor N(5)-glutamine methyltransferase activity"/>
    <property type="evidence" value="ECO:0007669"/>
    <property type="project" value="UniProtKB-EC"/>
</dbReference>
<protein>
    <recommendedName>
        <fullName evidence="1">peptide chain release factor N(5)-glutamine methyltransferase</fullName>
        <ecNumber evidence="1">2.1.1.297</ecNumber>
    </recommendedName>
</protein>
<dbReference type="InterPro" id="IPR029063">
    <property type="entry name" value="SAM-dependent_MTases_sf"/>
</dbReference>
<evidence type="ECO:0000256" key="2">
    <source>
        <dbReference type="ARBA" id="ARBA00022603"/>
    </source>
</evidence>
<evidence type="ECO:0000313" key="8">
    <source>
        <dbReference type="Proteomes" id="UP000282311"/>
    </source>
</evidence>